<dbReference type="EMBL" id="JAOXXL010000025">
    <property type="protein sequence ID" value="MCY7008639.1"/>
    <property type="molecule type" value="Genomic_DNA"/>
</dbReference>
<evidence type="ECO:0000256" key="5">
    <source>
        <dbReference type="ARBA" id="ARBA00023136"/>
    </source>
</evidence>
<dbReference type="RefSeq" id="WP_265152471.1">
    <property type="nucleotide sequence ID" value="NZ_JAOXXL010000025.1"/>
</dbReference>
<feature type="transmembrane region" description="Helical" evidence="6">
    <location>
        <begin position="55"/>
        <end position="72"/>
    </location>
</feature>
<dbReference type="Gene3D" id="1.20.1250.20">
    <property type="entry name" value="MFS general substrate transporter like domains"/>
    <property type="match status" value="2"/>
</dbReference>
<keyword evidence="5 6" id="KW-0472">Membrane</keyword>
<dbReference type="SUPFAM" id="SSF103473">
    <property type="entry name" value="MFS general substrate transporter"/>
    <property type="match status" value="1"/>
</dbReference>
<gene>
    <name evidence="8" type="ORF">OCK72_08305</name>
</gene>
<dbReference type="InterPro" id="IPR020846">
    <property type="entry name" value="MFS_dom"/>
</dbReference>
<keyword evidence="2" id="KW-1003">Cell membrane</keyword>
<keyword evidence="3 6" id="KW-0812">Transmembrane</keyword>
<protein>
    <submittedName>
        <fullName evidence="8">MFS transporter</fullName>
    </submittedName>
</protein>
<reference evidence="8" key="1">
    <citation type="submission" date="2022-09" db="EMBL/GenBank/DDBJ databases">
        <authorList>
            <person name="Zoaiter M."/>
        </authorList>
    </citation>
    <scope>NUCLEOTIDE SEQUENCE</scope>
    <source>
        <strain evidence="8">DSM 19848</strain>
    </source>
</reference>
<evidence type="ECO:0000256" key="2">
    <source>
        <dbReference type="ARBA" id="ARBA00022475"/>
    </source>
</evidence>
<sequence length="411" mass="45419">MNLTKKSNYPWILVTIYSLLGFCLPSTVTQFTMLIGTIAKKMQVSEQTVLLADTFRAVCLVTALFISSFLYKKFGLRKTILIGLCCQIIPQFILPIGIEHKNLFVLYIFKGMQGVNAIAFPLYISTITSWVDEKSKGFATSVFNGGFTAGAGLGAWVSGKVIPIFGWKISFYFLGIICIIIAIPVLLITREKETENSFKKQSRNSSHYNKIFKQKLTWMLVFSLLANTWITQAITVDMPIYSSYLGYSYNQIGTLMLIISIISIIFSIIGGIISDLYATKSINKVSSRVKVLSYGYAVAAVTCIILPFIANKGFLFTILIVSIIMLGVSWAQGVYWAIPSELYKVEDNVIITSICSGASNLVNPIAPMVVGVILGTRGLWKMAWITCAIIAILSMISALVIPKIKTNDVKN</sequence>
<dbReference type="PANTHER" id="PTHR43124:SF3">
    <property type="entry name" value="CHLORAMPHENICOL EFFLUX PUMP RV0191"/>
    <property type="match status" value="1"/>
</dbReference>
<dbReference type="Pfam" id="PF07690">
    <property type="entry name" value="MFS_1"/>
    <property type="match status" value="1"/>
</dbReference>
<feature type="transmembrane region" description="Helical" evidence="6">
    <location>
        <begin position="104"/>
        <end position="125"/>
    </location>
</feature>
<dbReference type="PROSITE" id="PS50850">
    <property type="entry name" value="MFS"/>
    <property type="match status" value="1"/>
</dbReference>
<feature type="transmembrane region" description="Helical" evidence="6">
    <location>
        <begin position="255"/>
        <end position="279"/>
    </location>
</feature>
<evidence type="ECO:0000313" key="8">
    <source>
        <dbReference type="EMBL" id="MCY7008639.1"/>
    </source>
</evidence>
<feature type="transmembrane region" description="Helical" evidence="6">
    <location>
        <begin position="12"/>
        <end position="35"/>
    </location>
</feature>
<evidence type="ECO:0000256" key="4">
    <source>
        <dbReference type="ARBA" id="ARBA00022989"/>
    </source>
</evidence>
<evidence type="ECO:0000256" key="3">
    <source>
        <dbReference type="ARBA" id="ARBA00022692"/>
    </source>
</evidence>
<accession>A0ABT4DJ48</accession>
<feature type="transmembrane region" description="Helical" evidence="6">
    <location>
        <begin position="216"/>
        <end position="235"/>
    </location>
</feature>
<feature type="transmembrane region" description="Helical" evidence="6">
    <location>
        <begin position="79"/>
        <end position="98"/>
    </location>
</feature>
<feature type="domain" description="Major facilitator superfamily (MFS) profile" evidence="7">
    <location>
        <begin position="11"/>
        <end position="405"/>
    </location>
</feature>
<evidence type="ECO:0000256" key="1">
    <source>
        <dbReference type="ARBA" id="ARBA00004651"/>
    </source>
</evidence>
<feature type="transmembrane region" description="Helical" evidence="6">
    <location>
        <begin position="291"/>
        <end position="310"/>
    </location>
</feature>
<feature type="transmembrane region" description="Helical" evidence="6">
    <location>
        <begin position="350"/>
        <end position="376"/>
    </location>
</feature>
<dbReference type="Proteomes" id="UP001062738">
    <property type="component" value="Unassembled WGS sequence"/>
</dbReference>
<feature type="transmembrane region" description="Helical" evidence="6">
    <location>
        <begin position="169"/>
        <end position="189"/>
    </location>
</feature>
<feature type="transmembrane region" description="Helical" evidence="6">
    <location>
        <begin position="316"/>
        <end position="338"/>
    </location>
</feature>
<dbReference type="InterPro" id="IPR036259">
    <property type="entry name" value="MFS_trans_sf"/>
</dbReference>
<evidence type="ECO:0000313" key="9">
    <source>
        <dbReference type="Proteomes" id="UP001062738"/>
    </source>
</evidence>
<dbReference type="InterPro" id="IPR050189">
    <property type="entry name" value="MFS_Efflux_Transporters"/>
</dbReference>
<name>A0ABT4DJ48_FUSSI</name>
<evidence type="ECO:0000256" key="6">
    <source>
        <dbReference type="SAM" id="Phobius"/>
    </source>
</evidence>
<comment type="caution">
    <text evidence="8">The sequence shown here is derived from an EMBL/GenBank/DDBJ whole genome shotgun (WGS) entry which is preliminary data.</text>
</comment>
<organism evidence="8 9">
    <name type="scientific">Fusobacterium simiae</name>
    <dbReference type="NCBI Taxonomy" id="855"/>
    <lineage>
        <taxon>Bacteria</taxon>
        <taxon>Fusobacteriati</taxon>
        <taxon>Fusobacteriota</taxon>
        <taxon>Fusobacteriia</taxon>
        <taxon>Fusobacteriales</taxon>
        <taxon>Fusobacteriaceae</taxon>
        <taxon>Fusobacterium</taxon>
    </lineage>
</organism>
<keyword evidence="9" id="KW-1185">Reference proteome</keyword>
<comment type="subcellular location">
    <subcellularLocation>
        <location evidence="1">Cell membrane</location>
        <topology evidence="1">Multi-pass membrane protein</topology>
    </subcellularLocation>
</comment>
<dbReference type="PANTHER" id="PTHR43124">
    <property type="entry name" value="PURINE EFFLUX PUMP PBUE"/>
    <property type="match status" value="1"/>
</dbReference>
<dbReference type="InterPro" id="IPR011701">
    <property type="entry name" value="MFS"/>
</dbReference>
<evidence type="ECO:0000259" key="7">
    <source>
        <dbReference type="PROSITE" id="PS50850"/>
    </source>
</evidence>
<feature type="transmembrane region" description="Helical" evidence="6">
    <location>
        <begin position="382"/>
        <end position="401"/>
    </location>
</feature>
<proteinExistence type="predicted"/>
<feature type="transmembrane region" description="Helical" evidence="6">
    <location>
        <begin position="137"/>
        <end position="157"/>
    </location>
</feature>
<keyword evidence="4 6" id="KW-1133">Transmembrane helix</keyword>
<dbReference type="CDD" id="cd06174">
    <property type="entry name" value="MFS"/>
    <property type="match status" value="1"/>
</dbReference>